<dbReference type="EMBL" id="KV407459">
    <property type="protein sequence ID" value="KZF22051.1"/>
    <property type="molecule type" value="Genomic_DNA"/>
</dbReference>
<dbReference type="GeneID" id="28896247"/>
<keyword evidence="2" id="KW-0812">Transmembrane</keyword>
<accession>A0A165GD90</accession>
<gene>
    <name evidence="3" type="ORF">L228DRAFT_239073</name>
</gene>
<keyword evidence="2" id="KW-1133">Transmembrane helix</keyword>
<sequence length="358" mass="39032">MASSLNNSPLRSSRASRSFPNLPQLPVISENNDWPGPIEPNTQPRRLEASPFTRHSNISLTHLEHDVPPPAYTPFLSQAWTNAEKRPDLRSNEFISRRGGWKRLGVIAIIVIALIVGLVVGLVIGLRRKHPKDSSTTTPPATTSSSTVFPAGSFTLTTFLESANTNCTSNPATWRCYPYATFAQDPSSSTSIFNWVITPLPSHPQNFTISSTANPFALEFDNVTLTLLDADLPTERYYFALPMDKTIIPSAPLTSDNAQSVCFYNATTFQASLYTKKGQTYPSSGQASLASSGSQTTTPFEPWPFAVEVEQVVNGGQNVPMCRESVNGNLGDRITNGLSPQSANSQCSCFYQNWGQGS</sequence>
<reference evidence="3 4" key="1">
    <citation type="journal article" date="2016" name="Fungal Biol.">
        <title>The genome of Xylona heveae provides a window into fungal endophytism.</title>
        <authorList>
            <person name="Gazis R."/>
            <person name="Kuo A."/>
            <person name="Riley R."/>
            <person name="LaButti K."/>
            <person name="Lipzen A."/>
            <person name="Lin J."/>
            <person name="Amirebrahimi M."/>
            <person name="Hesse C.N."/>
            <person name="Spatafora J.W."/>
            <person name="Henrissat B."/>
            <person name="Hainaut M."/>
            <person name="Grigoriev I.V."/>
            <person name="Hibbett D.S."/>
        </authorList>
    </citation>
    <scope>NUCLEOTIDE SEQUENCE [LARGE SCALE GENOMIC DNA]</scope>
    <source>
        <strain evidence="3 4">TC161</strain>
    </source>
</reference>
<dbReference type="STRING" id="1328760.A0A165GD90"/>
<name>A0A165GD90_XYLHT</name>
<dbReference type="AlphaFoldDB" id="A0A165GD90"/>
<keyword evidence="4" id="KW-1185">Reference proteome</keyword>
<evidence type="ECO:0000313" key="3">
    <source>
        <dbReference type="EMBL" id="KZF22051.1"/>
    </source>
</evidence>
<dbReference type="OrthoDB" id="5296155at2759"/>
<evidence type="ECO:0000256" key="1">
    <source>
        <dbReference type="SAM" id="MobiDB-lite"/>
    </source>
</evidence>
<proteinExistence type="predicted"/>
<feature type="compositionally biased region" description="Low complexity" evidence="1">
    <location>
        <begin position="1"/>
        <end position="18"/>
    </location>
</feature>
<dbReference type="OMA" id="CNDPSHQ"/>
<organism evidence="3 4">
    <name type="scientific">Xylona heveae (strain CBS 132557 / TC161)</name>
    <dbReference type="NCBI Taxonomy" id="1328760"/>
    <lineage>
        <taxon>Eukaryota</taxon>
        <taxon>Fungi</taxon>
        <taxon>Dikarya</taxon>
        <taxon>Ascomycota</taxon>
        <taxon>Pezizomycotina</taxon>
        <taxon>Xylonomycetes</taxon>
        <taxon>Xylonales</taxon>
        <taxon>Xylonaceae</taxon>
        <taxon>Xylona</taxon>
    </lineage>
</organism>
<dbReference type="Proteomes" id="UP000076632">
    <property type="component" value="Unassembled WGS sequence"/>
</dbReference>
<evidence type="ECO:0000313" key="4">
    <source>
        <dbReference type="Proteomes" id="UP000076632"/>
    </source>
</evidence>
<protein>
    <recommendedName>
        <fullName evidence="5">Tat pathway signal sequence</fullName>
    </recommendedName>
</protein>
<dbReference type="RefSeq" id="XP_018187606.1">
    <property type="nucleotide sequence ID" value="XM_018331110.1"/>
</dbReference>
<dbReference type="InParanoid" id="A0A165GD90"/>
<keyword evidence="2" id="KW-0472">Membrane</keyword>
<evidence type="ECO:0008006" key="5">
    <source>
        <dbReference type="Google" id="ProtNLM"/>
    </source>
</evidence>
<feature type="region of interest" description="Disordered" evidence="1">
    <location>
        <begin position="1"/>
        <end position="48"/>
    </location>
</feature>
<evidence type="ECO:0000256" key="2">
    <source>
        <dbReference type="SAM" id="Phobius"/>
    </source>
</evidence>
<feature type="transmembrane region" description="Helical" evidence="2">
    <location>
        <begin position="104"/>
        <end position="126"/>
    </location>
</feature>